<comment type="subcellular location">
    <subcellularLocation>
        <location evidence="2 8">Cytoplasm</location>
    </subcellularLocation>
</comment>
<keyword evidence="4 8" id="KW-0540">Nuclease</keyword>
<dbReference type="InterPro" id="IPR050180">
    <property type="entry name" value="RNR_Ribonuclease"/>
</dbReference>
<feature type="region of interest" description="Disordered" evidence="9">
    <location>
        <begin position="1110"/>
        <end position="1236"/>
    </location>
</feature>
<feature type="compositionally biased region" description="Basic and acidic residues" evidence="9">
    <location>
        <begin position="1118"/>
        <end position="1139"/>
    </location>
</feature>
<evidence type="ECO:0000256" key="6">
    <source>
        <dbReference type="ARBA" id="ARBA00022839"/>
    </source>
</evidence>
<dbReference type="NCBIfam" id="TIGR02063">
    <property type="entry name" value="RNase_R"/>
    <property type="match status" value="1"/>
</dbReference>
<dbReference type="Pfam" id="PF17876">
    <property type="entry name" value="CSD2"/>
    <property type="match status" value="1"/>
</dbReference>
<evidence type="ECO:0000256" key="7">
    <source>
        <dbReference type="ARBA" id="ARBA00022884"/>
    </source>
</evidence>
<evidence type="ECO:0000313" key="11">
    <source>
        <dbReference type="EMBL" id="ASN79670.1"/>
    </source>
</evidence>
<proteinExistence type="inferred from homology"/>
<dbReference type="Gene3D" id="2.40.50.140">
    <property type="entry name" value="Nucleic acid-binding proteins"/>
    <property type="match status" value="2"/>
</dbReference>
<dbReference type="SMART" id="SM00955">
    <property type="entry name" value="RNB"/>
    <property type="match status" value="1"/>
</dbReference>
<dbReference type="CDD" id="cd04471">
    <property type="entry name" value="S1_RNase_R"/>
    <property type="match status" value="1"/>
</dbReference>
<dbReference type="InterPro" id="IPR012340">
    <property type="entry name" value="NA-bd_OB-fold"/>
</dbReference>
<dbReference type="Proteomes" id="UP000259030">
    <property type="component" value="Chromosome"/>
</dbReference>
<feature type="region of interest" description="Disordered" evidence="9">
    <location>
        <begin position="509"/>
        <end position="532"/>
    </location>
</feature>
<keyword evidence="7 8" id="KW-0694">RNA-binding</keyword>
<evidence type="ECO:0000256" key="5">
    <source>
        <dbReference type="ARBA" id="ARBA00022801"/>
    </source>
</evidence>
<feature type="compositionally biased region" description="Polar residues" evidence="9">
    <location>
        <begin position="36"/>
        <end position="46"/>
    </location>
</feature>
<evidence type="ECO:0000313" key="12">
    <source>
        <dbReference type="Proteomes" id="UP000259030"/>
    </source>
</evidence>
<feature type="compositionally biased region" description="Basic and acidic residues" evidence="9">
    <location>
        <begin position="1180"/>
        <end position="1191"/>
    </location>
</feature>
<dbReference type="GO" id="GO:0003723">
    <property type="term" value="F:RNA binding"/>
    <property type="evidence" value="ECO:0007669"/>
    <property type="project" value="UniProtKB-UniRule"/>
</dbReference>
<dbReference type="InterPro" id="IPR011805">
    <property type="entry name" value="RNase_R"/>
</dbReference>
<sequence length="1360" mass="147148">MPRVKKDNAASAAQNRQVKKADQAEPGMPAPRKASEASTAAPQTGARQKAAAPRRTPLPEDTVDNTKPAAKRGQKKDRQPDAVTPPEVAVTETAPQAAVPKPKRAARKPAEDTAAAVPPARTTRAKKTAAAPALEVTPALAEPAPTALEQTPVESPAPRRGRQPKAKAATPAAAVDTGTDVPAVAEPQPAPSKPARATRGRGKAVPVPEVEVTPTAEAGPVEPPAAEPGPAKRRGRTAKSVDAVAEPVSPAADLVPPTPVKRGRRKKADVDAEAALPALTDEVVIEPEAAVVAEPVILDPPKRRGRKPKAAPAPAEELPPLAGVEEVHATGDAPLAVPTTTGATTGPLVDSPVAVLEPEDLPAEHTPPVREGRQGRRGTPVSVTEPDEAAGQGNPAQELVIAQLRKLGRPLHVRDLEKTFTRQALEKVGGWRELGDLLEELVEAGTVIRTRKKTYGLPEAMSLVRGRFQASAAGFGFVIPDSGGDDFYIPAEQTMEAWNGDIVLVRMEGRGDRGDDRGARGSRRGQKGDGNPRASVIRIVQRAYSQLVGTLEFHHGHPILKPDDHRARHRILLLPEGLEGLEAGARVVTELFWPEHTGEDEVFGQIKRVLGAEDDPETETEAVIVKFGLRGEFPPEVEAQAAAIPTQIPPEALVGRLDLREFNIFTVDGRDAKDFDDAIHIQPTPEGNFVVGVHIADVSHYVQEGAPLDEEAYARATSVYLPGRVLPMLPEHLSNGVCSLVPYEDRLTLTAMVELSPEGEILHVQLAPSVINSKARLTYDEVQAYSEATATLPDHARHLEGDLHLLLKITSKLRQKRLREGSLDFKMREVKVDVGPDGRMELIPIREETARGMIEDLMLLANKVVAHELLQREIPALFRIHEEPTLQRFQEVTQAIGRLGFAFPGGEPTPQAYQAVLKQVRGTPRESVVNTLLLRSMQQAKYAGENLGHFGLAFDEYLHFTSPIRRYPDLLVHRVLKDMLAGDLKAGGREVAQLQSRLPEMGNHTSDRERAAAEAERDLTKYYQAKWAQEHLNQTFTGNVSGVVASGLYVALDNGVEGKLHISNLDDDYYIFIEDAQMLRGRSHGRTFRLGDPMTVTISAVNPLARMIDFTQESTDMDTDHKPRARRREDREAERREKLAGVQPSAPRKFTLDDPAPVMSSPSAGRGQGGAGRSGGRGYQRAERGSNDRSGSRSNQAQGRTFGGMAVGERPDRGDRQDRGGSRGGNPRRVITLERPRNEHLRPVNITVQRMYFGDWTIENMPPEESQGGRGDRYPRPDRGGSERGGRGYSRGANDRGAVRNLNGAQAGEQPRQAPPAPRPQAPVQAAPDASADAGGDDAKRRRRRRGRRGGNGSGAGGTE</sequence>
<feature type="region of interest" description="Disordered" evidence="9">
    <location>
        <begin position="1"/>
        <end position="270"/>
    </location>
</feature>
<dbReference type="KEGG" id="dfc:DFI_00450"/>
<feature type="compositionally biased region" description="Low complexity" evidence="9">
    <location>
        <begin position="204"/>
        <end position="220"/>
    </location>
</feature>
<feature type="region of interest" description="Disordered" evidence="9">
    <location>
        <begin position="300"/>
        <end position="319"/>
    </location>
</feature>
<dbReference type="PANTHER" id="PTHR23355:SF9">
    <property type="entry name" value="DIS3-LIKE EXONUCLEASE 2"/>
    <property type="match status" value="1"/>
</dbReference>
<feature type="compositionally biased region" description="Gly residues" evidence="9">
    <location>
        <begin position="1166"/>
        <end position="1178"/>
    </location>
</feature>
<dbReference type="InterPro" id="IPR013223">
    <property type="entry name" value="RNase_B_OB_dom"/>
</dbReference>
<comment type="function">
    <text evidence="8">3'-5' exoribonuclease that releases 5'-nucleoside monophosphates and is involved in maturation of structured RNAs.</text>
</comment>
<evidence type="ECO:0000256" key="1">
    <source>
        <dbReference type="ARBA" id="ARBA00001849"/>
    </source>
</evidence>
<dbReference type="SMART" id="SM00316">
    <property type="entry name" value="S1"/>
    <property type="match status" value="1"/>
</dbReference>
<dbReference type="HAMAP" id="MF_01895">
    <property type="entry name" value="RNase_R"/>
    <property type="match status" value="1"/>
</dbReference>
<dbReference type="PANTHER" id="PTHR23355">
    <property type="entry name" value="RIBONUCLEASE"/>
    <property type="match status" value="1"/>
</dbReference>
<evidence type="ECO:0000256" key="3">
    <source>
        <dbReference type="ARBA" id="ARBA00022490"/>
    </source>
</evidence>
<dbReference type="GO" id="GO:0008859">
    <property type="term" value="F:exoribonuclease II activity"/>
    <property type="evidence" value="ECO:0007669"/>
    <property type="project" value="UniProtKB-UniRule"/>
</dbReference>
<keyword evidence="6 8" id="KW-0269">Exonuclease</keyword>
<feature type="region of interest" description="Disordered" evidence="9">
    <location>
        <begin position="1259"/>
        <end position="1360"/>
    </location>
</feature>
<dbReference type="InterPro" id="IPR022966">
    <property type="entry name" value="RNase_II/R_CS"/>
</dbReference>
<feature type="compositionally biased region" description="Low complexity" evidence="9">
    <location>
        <begin position="310"/>
        <end position="319"/>
    </location>
</feature>
<feature type="region of interest" description="Disordered" evidence="9">
    <location>
        <begin position="358"/>
        <end position="395"/>
    </location>
</feature>
<dbReference type="SUPFAM" id="SSF50249">
    <property type="entry name" value="Nucleic acid-binding proteins"/>
    <property type="match status" value="4"/>
</dbReference>
<evidence type="ECO:0000259" key="10">
    <source>
        <dbReference type="PROSITE" id="PS50126"/>
    </source>
</evidence>
<dbReference type="EC" id="3.1.13.1" evidence="8"/>
<evidence type="ECO:0000256" key="2">
    <source>
        <dbReference type="ARBA" id="ARBA00004496"/>
    </source>
</evidence>
<feature type="compositionally biased region" description="Basic and acidic residues" evidence="9">
    <location>
        <begin position="509"/>
        <end position="519"/>
    </location>
</feature>
<organism evidence="11 12">
    <name type="scientific">Deinococcus ficus</name>
    <dbReference type="NCBI Taxonomy" id="317577"/>
    <lineage>
        <taxon>Bacteria</taxon>
        <taxon>Thermotogati</taxon>
        <taxon>Deinococcota</taxon>
        <taxon>Deinococci</taxon>
        <taxon>Deinococcales</taxon>
        <taxon>Deinococcaceae</taxon>
        <taxon>Deinococcus</taxon>
    </lineage>
</organism>
<dbReference type="PROSITE" id="PS01175">
    <property type="entry name" value="RIBONUCLEASE_II"/>
    <property type="match status" value="1"/>
</dbReference>
<evidence type="ECO:0000256" key="9">
    <source>
        <dbReference type="SAM" id="MobiDB-lite"/>
    </source>
</evidence>
<dbReference type="Pfam" id="PF00575">
    <property type="entry name" value="S1"/>
    <property type="match status" value="1"/>
</dbReference>
<protein>
    <recommendedName>
        <fullName evidence="8">Ribonuclease R</fullName>
        <shortName evidence="8">RNase R</shortName>
        <ecNumber evidence="8">3.1.13.1</ecNumber>
    </recommendedName>
</protein>
<feature type="compositionally biased region" description="Low complexity" evidence="9">
    <location>
        <begin position="113"/>
        <end position="149"/>
    </location>
</feature>
<dbReference type="GO" id="GO:0006402">
    <property type="term" value="P:mRNA catabolic process"/>
    <property type="evidence" value="ECO:0007669"/>
    <property type="project" value="TreeGrafter"/>
</dbReference>
<accession>A0A221SSR0</accession>
<dbReference type="InterPro" id="IPR040476">
    <property type="entry name" value="CSD2"/>
</dbReference>
<dbReference type="InterPro" id="IPR004476">
    <property type="entry name" value="RNase_II/RNase_R"/>
</dbReference>
<dbReference type="NCBIfam" id="TIGR00358">
    <property type="entry name" value="3_prime_RNase"/>
    <property type="match status" value="1"/>
</dbReference>
<dbReference type="InterPro" id="IPR003029">
    <property type="entry name" value="S1_domain"/>
</dbReference>
<keyword evidence="3 8" id="KW-0963">Cytoplasm</keyword>
<evidence type="ECO:0000256" key="8">
    <source>
        <dbReference type="HAMAP-Rule" id="MF_01895"/>
    </source>
</evidence>
<dbReference type="GO" id="GO:0005829">
    <property type="term" value="C:cytosol"/>
    <property type="evidence" value="ECO:0007669"/>
    <property type="project" value="TreeGrafter"/>
</dbReference>
<feature type="compositionally biased region" description="Basic and acidic residues" evidence="9">
    <location>
        <begin position="1209"/>
        <end position="1221"/>
    </location>
</feature>
<feature type="domain" description="S1 motif" evidence="10">
    <location>
        <begin position="1033"/>
        <end position="1113"/>
    </location>
</feature>
<dbReference type="Pfam" id="PF00773">
    <property type="entry name" value="RNB"/>
    <property type="match status" value="1"/>
</dbReference>
<dbReference type="Pfam" id="PF08206">
    <property type="entry name" value="OB_RNB"/>
    <property type="match status" value="1"/>
</dbReference>
<reference evidence="11 12" key="1">
    <citation type="submission" date="2017-05" db="EMBL/GenBank/DDBJ databases">
        <title>The complete genome sequence of Deinococcus ficus isolated from the rhizosphere of the Ficus religiosa L. in Taiwan.</title>
        <authorList>
            <person name="Wu K.-M."/>
            <person name="Liao T.-L."/>
            <person name="Liu Y.-M."/>
            <person name="Young C.-C."/>
            <person name="Tsai S.-F."/>
        </authorList>
    </citation>
    <scope>NUCLEOTIDE SEQUENCE [LARGE SCALE GENOMIC DNA]</scope>
    <source>
        <strain evidence="11 12">CC-FR2-10</strain>
    </source>
</reference>
<dbReference type="InterPro" id="IPR001900">
    <property type="entry name" value="RNase_II/R"/>
</dbReference>
<feature type="compositionally biased region" description="Gly residues" evidence="9">
    <location>
        <begin position="1350"/>
        <end position="1360"/>
    </location>
</feature>
<keyword evidence="5 8" id="KW-0378">Hydrolase</keyword>
<dbReference type="EMBL" id="CP021081">
    <property type="protein sequence ID" value="ASN79670.1"/>
    <property type="molecule type" value="Genomic_DNA"/>
</dbReference>
<feature type="compositionally biased region" description="Low complexity" evidence="9">
    <location>
        <begin position="1322"/>
        <end position="1334"/>
    </location>
</feature>
<gene>
    <name evidence="8" type="primary">rnr</name>
    <name evidence="11" type="ORF">DFI_00450</name>
</gene>
<name>A0A221SSR0_9DEIO</name>
<dbReference type="STRING" id="317577.GCA_000419625_01091"/>
<keyword evidence="12" id="KW-1185">Reference proteome</keyword>
<feature type="compositionally biased region" description="Basic and acidic residues" evidence="9">
    <location>
        <begin position="1270"/>
        <end position="1286"/>
    </location>
</feature>
<dbReference type="PROSITE" id="PS50126">
    <property type="entry name" value="S1"/>
    <property type="match status" value="1"/>
</dbReference>
<evidence type="ECO:0000256" key="4">
    <source>
        <dbReference type="ARBA" id="ARBA00022722"/>
    </source>
</evidence>
<comment type="similarity">
    <text evidence="8">Belongs to the RNR ribonuclease family. RNase R subfamily.</text>
</comment>
<comment type="catalytic activity">
    <reaction evidence="1 8">
        <text>Exonucleolytic cleavage in the 3'- to 5'-direction to yield nucleoside 5'-phosphates.</text>
        <dbReference type="EC" id="3.1.13.1"/>
    </reaction>
</comment>